<evidence type="ECO:0000313" key="3">
    <source>
        <dbReference type="Proteomes" id="UP000235672"/>
    </source>
</evidence>
<dbReference type="Proteomes" id="UP000235672">
    <property type="component" value="Unassembled WGS sequence"/>
</dbReference>
<keyword evidence="3" id="KW-1185">Reference proteome</keyword>
<organism evidence="2 3">
    <name type="scientific">Hyaloscypha hepaticicola</name>
    <dbReference type="NCBI Taxonomy" id="2082293"/>
    <lineage>
        <taxon>Eukaryota</taxon>
        <taxon>Fungi</taxon>
        <taxon>Dikarya</taxon>
        <taxon>Ascomycota</taxon>
        <taxon>Pezizomycotina</taxon>
        <taxon>Leotiomycetes</taxon>
        <taxon>Helotiales</taxon>
        <taxon>Hyaloscyphaceae</taxon>
        <taxon>Hyaloscypha</taxon>
    </lineage>
</organism>
<gene>
    <name evidence="2" type="ORF">NA56DRAFT_690293</name>
</gene>
<sequence>MAGEAPIWKQFVIEVKSPSSALFFCLLNPSYTMLQSPSLLWSTFTTLVTLARSTALFTNKSLTCHSDCSLDEGTASPVEIFAWASYNDFANSNAQEVDGTVTSSATIVTLVNTVLDATGLLTEYPPNYLPPATNAEGTRVTTITYTRFSTTYITVLAYPTPFVWWPDVYGWAGTLQVGSKCEIVADTTFTTLSISSAPQPTNSADLLAVYQAFASLTDLAVFSEDPEGLSYSVIIDGGNYWEFTALSDLFPDQPALGICSDGDSGPDWGGFTQTLWNYTTASTTSYVGAGGGGPSKSPPPSPTPPPTPTPPPSPTPIPSPTLSKSAKEPNEPSQSLGQSIGSNPSPNPSLGSSTTGGISSGSVSPSQGVSGSGYGSSGQETSGSDSSGPETSSLEGEGTGTVTGGTTPTPSQVVFAGKSTSYRSPFISSLLLLCLWVLCSL</sequence>
<dbReference type="AlphaFoldDB" id="A0A2J6Q0H2"/>
<evidence type="ECO:0000313" key="2">
    <source>
        <dbReference type="EMBL" id="PMD19676.1"/>
    </source>
</evidence>
<feature type="region of interest" description="Disordered" evidence="1">
    <location>
        <begin position="286"/>
        <end position="413"/>
    </location>
</feature>
<feature type="compositionally biased region" description="Low complexity" evidence="1">
    <location>
        <begin position="337"/>
        <end position="369"/>
    </location>
</feature>
<feature type="compositionally biased region" description="Low complexity" evidence="1">
    <location>
        <begin position="377"/>
        <end position="396"/>
    </location>
</feature>
<name>A0A2J6Q0H2_9HELO</name>
<evidence type="ECO:0000256" key="1">
    <source>
        <dbReference type="SAM" id="MobiDB-lite"/>
    </source>
</evidence>
<accession>A0A2J6Q0H2</accession>
<dbReference type="OrthoDB" id="4741836at2759"/>
<reference evidence="2 3" key="1">
    <citation type="submission" date="2016-05" db="EMBL/GenBank/DDBJ databases">
        <title>A degradative enzymes factory behind the ericoid mycorrhizal symbiosis.</title>
        <authorList>
            <consortium name="DOE Joint Genome Institute"/>
            <person name="Martino E."/>
            <person name="Morin E."/>
            <person name="Grelet G."/>
            <person name="Kuo A."/>
            <person name="Kohler A."/>
            <person name="Daghino S."/>
            <person name="Barry K."/>
            <person name="Choi C."/>
            <person name="Cichocki N."/>
            <person name="Clum A."/>
            <person name="Copeland A."/>
            <person name="Hainaut M."/>
            <person name="Haridas S."/>
            <person name="Labutti K."/>
            <person name="Lindquist E."/>
            <person name="Lipzen A."/>
            <person name="Khouja H.-R."/>
            <person name="Murat C."/>
            <person name="Ohm R."/>
            <person name="Olson A."/>
            <person name="Spatafora J."/>
            <person name="Veneault-Fourrey C."/>
            <person name="Henrissat B."/>
            <person name="Grigoriev I."/>
            <person name="Martin F."/>
            <person name="Perotto S."/>
        </authorList>
    </citation>
    <scope>NUCLEOTIDE SEQUENCE [LARGE SCALE GENOMIC DNA]</scope>
    <source>
        <strain evidence="2 3">UAMH 7357</strain>
    </source>
</reference>
<feature type="compositionally biased region" description="Pro residues" evidence="1">
    <location>
        <begin position="296"/>
        <end position="319"/>
    </location>
</feature>
<dbReference type="EMBL" id="KZ613488">
    <property type="protein sequence ID" value="PMD19676.1"/>
    <property type="molecule type" value="Genomic_DNA"/>
</dbReference>
<proteinExistence type="predicted"/>
<protein>
    <submittedName>
        <fullName evidence="2">Uncharacterized protein</fullName>
    </submittedName>
</protein>